<name>A0A351DX96_9BACT</name>
<comment type="caution">
    <text evidence="5">The sequence shown here is derived from an EMBL/GenBank/DDBJ whole genome shotgun (WGS) entry which is preliminary data.</text>
</comment>
<evidence type="ECO:0000313" key="4">
    <source>
        <dbReference type="EMBL" id="MTV03503.1"/>
    </source>
</evidence>
<dbReference type="EMBL" id="WNDA01000043">
    <property type="protein sequence ID" value="MTU71080.1"/>
    <property type="molecule type" value="Genomic_DNA"/>
</dbReference>
<keyword evidence="1" id="KW-0472">Membrane</keyword>
<evidence type="ECO:0000256" key="1">
    <source>
        <dbReference type="SAM" id="Phobius"/>
    </source>
</evidence>
<dbReference type="Proteomes" id="UP000448908">
    <property type="component" value="Unassembled WGS sequence"/>
</dbReference>
<evidence type="ECO:0000313" key="9">
    <source>
        <dbReference type="Proteomes" id="UP000482671"/>
    </source>
</evidence>
<evidence type="ECO:0000313" key="7">
    <source>
        <dbReference type="Proteomes" id="UP000434916"/>
    </source>
</evidence>
<dbReference type="OrthoDB" id="1001813at2"/>
<keyword evidence="1" id="KW-1133">Transmembrane helix</keyword>
<sequence>MKQTMAKYMKWLLPALFIVYYSSISLFMHVHVENGTTIVHSHPFERAADGTYHHHSSLSEIQLFHLLTTVHVQDGAIHSLLLQIYVTPNYKIIDNPVYPDYLVPVLGKLSLRAPPFV</sequence>
<keyword evidence="7" id="KW-1185">Reference proteome</keyword>
<keyword evidence="1" id="KW-0812">Transmembrane</keyword>
<feature type="transmembrane region" description="Helical" evidence="1">
    <location>
        <begin position="12"/>
        <end position="32"/>
    </location>
</feature>
<dbReference type="EMBL" id="WNCN01000014">
    <property type="protein sequence ID" value="MTU40159.1"/>
    <property type="molecule type" value="Genomic_DNA"/>
</dbReference>
<dbReference type="EMBL" id="WNDD01000025">
    <property type="protein sequence ID" value="MTV03503.1"/>
    <property type="molecule type" value="Genomic_DNA"/>
</dbReference>
<dbReference type="GeneID" id="49202283"/>
<evidence type="ECO:0000313" key="5">
    <source>
        <dbReference type="EMBL" id="RHC85101.1"/>
    </source>
</evidence>
<gene>
    <name evidence="5" type="ORF">DW828_10055</name>
    <name evidence="2" type="ORF">GMD82_11930</name>
    <name evidence="3" type="ORF">GMD92_18960</name>
    <name evidence="4" type="ORF">GME02_18045</name>
</gene>
<dbReference type="Proteomes" id="UP000482671">
    <property type="component" value="Unassembled WGS sequence"/>
</dbReference>
<accession>A0A351DX96</accession>
<dbReference type="RefSeq" id="WP_005649948.1">
    <property type="nucleotide sequence ID" value="NZ_BAABYG010000001.1"/>
</dbReference>
<evidence type="ECO:0000313" key="6">
    <source>
        <dbReference type="Proteomes" id="UP000286260"/>
    </source>
</evidence>
<dbReference type="AlphaFoldDB" id="A0A351DX96"/>
<reference evidence="5 6" key="1">
    <citation type="submission" date="2018-08" db="EMBL/GenBank/DDBJ databases">
        <title>A genome reference for cultivated species of the human gut microbiota.</title>
        <authorList>
            <person name="Zou Y."/>
            <person name="Xue W."/>
            <person name="Luo G."/>
        </authorList>
    </citation>
    <scope>NUCLEOTIDE SEQUENCE [LARGE SCALE GENOMIC DNA]</scope>
    <source>
        <strain evidence="5 6">AM34-17</strain>
    </source>
</reference>
<evidence type="ECO:0000313" key="8">
    <source>
        <dbReference type="Proteomes" id="UP000448908"/>
    </source>
</evidence>
<reference evidence="7 8" key="2">
    <citation type="journal article" date="2019" name="Nat. Med.">
        <title>A library of human gut bacterial isolates paired with longitudinal multiomics data enables mechanistic microbiome research.</title>
        <authorList>
            <person name="Poyet M."/>
            <person name="Groussin M."/>
            <person name="Gibbons S.M."/>
            <person name="Avila-Pacheco J."/>
            <person name="Jiang X."/>
            <person name="Kearney S.M."/>
            <person name="Perrotta A.R."/>
            <person name="Berdy B."/>
            <person name="Zhao S."/>
            <person name="Lieberman T.D."/>
            <person name="Swanson P.K."/>
            <person name="Smith M."/>
            <person name="Roesemann S."/>
            <person name="Alexander J.E."/>
            <person name="Rich S.A."/>
            <person name="Livny J."/>
            <person name="Vlamakis H."/>
            <person name="Clish C."/>
            <person name="Bullock K."/>
            <person name="Deik A."/>
            <person name="Scott J."/>
            <person name="Pierce K.A."/>
            <person name="Xavier R.J."/>
            <person name="Alm E.J."/>
        </authorList>
    </citation>
    <scope>NUCLEOTIDE SEQUENCE [LARGE SCALE GENOMIC DNA]</scope>
    <source>
        <strain evidence="4 9">BIOML-A11</strain>
        <strain evidence="3 8">BIOML-A16</strain>
        <strain evidence="2 7">BIOML-A29</strain>
    </source>
</reference>
<protein>
    <submittedName>
        <fullName evidence="5">Uncharacterized protein</fullName>
    </submittedName>
</protein>
<dbReference type="Proteomes" id="UP000434916">
    <property type="component" value="Unassembled WGS sequence"/>
</dbReference>
<evidence type="ECO:0000313" key="2">
    <source>
        <dbReference type="EMBL" id="MTU40159.1"/>
    </source>
</evidence>
<dbReference type="EMBL" id="QSII01000012">
    <property type="protein sequence ID" value="RHC85101.1"/>
    <property type="molecule type" value="Genomic_DNA"/>
</dbReference>
<proteinExistence type="predicted"/>
<organism evidence="5 6">
    <name type="scientific">Parabacteroides merdae</name>
    <dbReference type="NCBI Taxonomy" id="46503"/>
    <lineage>
        <taxon>Bacteria</taxon>
        <taxon>Pseudomonadati</taxon>
        <taxon>Bacteroidota</taxon>
        <taxon>Bacteroidia</taxon>
        <taxon>Bacteroidales</taxon>
        <taxon>Tannerellaceae</taxon>
        <taxon>Parabacteroides</taxon>
    </lineage>
</organism>
<evidence type="ECO:0000313" key="3">
    <source>
        <dbReference type="EMBL" id="MTU71080.1"/>
    </source>
</evidence>
<dbReference type="Proteomes" id="UP000286260">
    <property type="component" value="Unassembled WGS sequence"/>
</dbReference>